<dbReference type="VEuPathDB" id="MicrosporidiaDB:AAJ76_1730004850"/>
<evidence type="ECO:0000313" key="1">
    <source>
        <dbReference type="EMBL" id="KKO73923.1"/>
    </source>
</evidence>
<protein>
    <submittedName>
        <fullName evidence="1">Uncharacterized protein</fullName>
    </submittedName>
</protein>
<dbReference type="GeneID" id="36319164"/>
<sequence length="56" mass="6789">MPETKEINNLNVNNILEIYTDLYVNIHRRCSITKERNFEHVRVQNKIFLAIVKKFK</sequence>
<reference evidence="1 2" key="1">
    <citation type="journal article" date="2015" name="Environ. Microbiol.">
        <title>Genome analyses suggest the presence of polyploidy and recent human-driven expansions in eight global populations of the honeybee pathogen Nosema ceranae.</title>
        <authorList>
            <person name="Pelin A."/>
            <person name="Selman M."/>
            <person name="Aris-Brosou S."/>
            <person name="Farinelli L."/>
            <person name="Corradi N."/>
        </authorList>
    </citation>
    <scope>NUCLEOTIDE SEQUENCE [LARGE SCALE GENOMIC DNA]</scope>
    <source>
        <strain evidence="1 2">PA08 1199</strain>
    </source>
</reference>
<comment type="caution">
    <text evidence="1">The sequence shown here is derived from an EMBL/GenBank/DDBJ whole genome shotgun (WGS) entry which is preliminary data.</text>
</comment>
<dbReference type="Proteomes" id="UP000034350">
    <property type="component" value="Unassembled WGS sequence"/>
</dbReference>
<organism evidence="1 2">
    <name type="scientific">Vairimorpha ceranae</name>
    <dbReference type="NCBI Taxonomy" id="40302"/>
    <lineage>
        <taxon>Eukaryota</taxon>
        <taxon>Fungi</taxon>
        <taxon>Fungi incertae sedis</taxon>
        <taxon>Microsporidia</taxon>
        <taxon>Nosematidae</taxon>
        <taxon>Vairimorpha</taxon>
    </lineage>
</organism>
<proteinExistence type="predicted"/>
<accession>A0A0F9WLG7</accession>
<dbReference type="EMBL" id="JPQZ01000173">
    <property type="protein sequence ID" value="KKO73923.1"/>
    <property type="molecule type" value="Genomic_DNA"/>
</dbReference>
<dbReference type="AlphaFoldDB" id="A0A0F9WLG7"/>
<keyword evidence="2" id="KW-1185">Reference proteome</keyword>
<evidence type="ECO:0000313" key="2">
    <source>
        <dbReference type="Proteomes" id="UP000034350"/>
    </source>
</evidence>
<gene>
    <name evidence="1" type="ORF">AAJ76_1730004850</name>
</gene>
<name>A0A0F9WLG7_9MICR</name>
<dbReference type="RefSeq" id="XP_024329665.1">
    <property type="nucleotide sequence ID" value="XM_024474250.1"/>
</dbReference>